<evidence type="ECO:0000256" key="7">
    <source>
        <dbReference type="ARBA" id="ARBA00022840"/>
    </source>
</evidence>
<dbReference type="SMART" id="SM00028">
    <property type="entry name" value="TPR"/>
    <property type="match status" value="7"/>
</dbReference>
<dbReference type="SMART" id="SM00387">
    <property type="entry name" value="HATPase_c"/>
    <property type="match status" value="1"/>
</dbReference>
<keyword evidence="8" id="KW-0802">TPR repeat</keyword>
<dbReference type="InterPro" id="IPR011495">
    <property type="entry name" value="Sig_transdc_His_kin_sub2_dim/P"/>
</dbReference>
<dbReference type="PROSITE" id="PS50005">
    <property type="entry name" value="TPR"/>
    <property type="match status" value="2"/>
</dbReference>
<dbReference type="InterPro" id="IPR011990">
    <property type="entry name" value="TPR-like_helical_dom_sf"/>
</dbReference>
<dbReference type="GO" id="GO:0016301">
    <property type="term" value="F:kinase activity"/>
    <property type="evidence" value="ECO:0007669"/>
    <property type="project" value="UniProtKB-KW"/>
</dbReference>
<evidence type="ECO:0000256" key="6">
    <source>
        <dbReference type="ARBA" id="ARBA00022777"/>
    </source>
</evidence>
<evidence type="ECO:0000256" key="11">
    <source>
        <dbReference type="SAM" id="SignalP"/>
    </source>
</evidence>
<evidence type="ECO:0000313" key="14">
    <source>
        <dbReference type="Proteomes" id="UP001596106"/>
    </source>
</evidence>
<feature type="signal peptide" evidence="11">
    <location>
        <begin position="1"/>
        <end position="25"/>
    </location>
</feature>
<dbReference type="SUPFAM" id="SSF55874">
    <property type="entry name" value="ATPase domain of HSP90 chaperone/DNA topoisomerase II/histidine kinase"/>
    <property type="match status" value="1"/>
</dbReference>
<reference evidence="14" key="1">
    <citation type="journal article" date="2019" name="Int. J. Syst. Evol. Microbiol.">
        <title>The Global Catalogue of Microorganisms (GCM) 10K type strain sequencing project: providing services to taxonomists for standard genome sequencing and annotation.</title>
        <authorList>
            <consortium name="The Broad Institute Genomics Platform"/>
            <consortium name="The Broad Institute Genome Sequencing Center for Infectious Disease"/>
            <person name="Wu L."/>
            <person name="Ma J."/>
        </authorList>
    </citation>
    <scope>NUCLEOTIDE SEQUENCE [LARGE SCALE GENOMIC DNA]</scope>
    <source>
        <strain evidence="14">CCUG 55250</strain>
    </source>
</reference>
<keyword evidence="10" id="KW-1133">Transmembrane helix</keyword>
<dbReference type="Proteomes" id="UP001596106">
    <property type="component" value="Unassembled WGS sequence"/>
</dbReference>
<keyword evidence="6 13" id="KW-0418">Kinase</keyword>
<evidence type="ECO:0000256" key="9">
    <source>
        <dbReference type="SAM" id="Coils"/>
    </source>
</evidence>
<evidence type="ECO:0000256" key="5">
    <source>
        <dbReference type="ARBA" id="ARBA00022741"/>
    </source>
</evidence>
<dbReference type="Pfam" id="PF17874">
    <property type="entry name" value="TPR_MalT"/>
    <property type="match status" value="1"/>
</dbReference>
<dbReference type="Gene3D" id="3.30.565.10">
    <property type="entry name" value="Histidine kinase-like ATPase, C-terminal domain"/>
    <property type="match status" value="1"/>
</dbReference>
<dbReference type="SUPFAM" id="SSF48452">
    <property type="entry name" value="TPR-like"/>
    <property type="match status" value="2"/>
</dbReference>
<dbReference type="EMBL" id="JBHSMA010000006">
    <property type="protein sequence ID" value="MFC5411286.1"/>
    <property type="molecule type" value="Genomic_DNA"/>
</dbReference>
<keyword evidence="10" id="KW-0472">Membrane</keyword>
<organism evidence="13 14">
    <name type="scientific">Larkinella bovis</name>
    <dbReference type="NCBI Taxonomy" id="683041"/>
    <lineage>
        <taxon>Bacteria</taxon>
        <taxon>Pseudomonadati</taxon>
        <taxon>Bacteroidota</taxon>
        <taxon>Cytophagia</taxon>
        <taxon>Cytophagales</taxon>
        <taxon>Spirosomataceae</taxon>
        <taxon>Larkinella</taxon>
    </lineage>
</organism>
<dbReference type="InterPro" id="IPR041617">
    <property type="entry name" value="TPR_MalT"/>
</dbReference>
<feature type="coiled-coil region" evidence="9">
    <location>
        <begin position="332"/>
        <end position="359"/>
    </location>
</feature>
<keyword evidence="10" id="KW-0812">Transmembrane</keyword>
<feature type="repeat" description="TPR" evidence="8">
    <location>
        <begin position="89"/>
        <end position="122"/>
    </location>
</feature>
<dbReference type="PANTHER" id="PTHR41523">
    <property type="entry name" value="TWO-COMPONENT SYSTEM SENSOR PROTEIN"/>
    <property type="match status" value="1"/>
</dbReference>
<feature type="repeat" description="TPR" evidence="8">
    <location>
        <begin position="129"/>
        <end position="162"/>
    </location>
</feature>
<comment type="catalytic activity">
    <reaction evidence="1">
        <text>ATP + protein L-histidine = ADP + protein N-phospho-L-histidine.</text>
        <dbReference type="EC" id="2.7.13.3"/>
    </reaction>
</comment>
<keyword evidence="5" id="KW-0547">Nucleotide-binding</keyword>
<dbReference type="Gene3D" id="1.25.40.10">
    <property type="entry name" value="Tetratricopeptide repeat domain"/>
    <property type="match status" value="2"/>
</dbReference>
<proteinExistence type="predicted"/>
<evidence type="ECO:0000256" key="4">
    <source>
        <dbReference type="ARBA" id="ARBA00022679"/>
    </source>
</evidence>
<name>A0ABW0IFZ6_9BACT</name>
<keyword evidence="9" id="KW-0175">Coiled coil</keyword>
<keyword evidence="7" id="KW-0067">ATP-binding</keyword>
<protein>
    <recommendedName>
        <fullName evidence="2">histidine kinase</fullName>
        <ecNumber evidence="2">2.7.13.3</ecNumber>
    </recommendedName>
</protein>
<feature type="transmembrane region" description="Helical" evidence="10">
    <location>
        <begin position="360"/>
        <end position="381"/>
    </location>
</feature>
<keyword evidence="4" id="KW-0808">Transferase</keyword>
<keyword evidence="14" id="KW-1185">Reference proteome</keyword>
<evidence type="ECO:0000256" key="8">
    <source>
        <dbReference type="PROSITE-ProRule" id="PRU00339"/>
    </source>
</evidence>
<dbReference type="Pfam" id="PF02518">
    <property type="entry name" value="HATPase_c"/>
    <property type="match status" value="1"/>
</dbReference>
<keyword evidence="11" id="KW-0732">Signal</keyword>
<evidence type="ECO:0000256" key="10">
    <source>
        <dbReference type="SAM" id="Phobius"/>
    </source>
</evidence>
<evidence type="ECO:0000313" key="13">
    <source>
        <dbReference type="EMBL" id="MFC5411286.1"/>
    </source>
</evidence>
<feature type="domain" description="Histidine kinase/HSP90-like ATPase" evidence="12">
    <location>
        <begin position="514"/>
        <end position="619"/>
    </location>
</feature>
<accession>A0ABW0IFZ6</accession>
<evidence type="ECO:0000256" key="2">
    <source>
        <dbReference type="ARBA" id="ARBA00012438"/>
    </source>
</evidence>
<dbReference type="Pfam" id="PF13176">
    <property type="entry name" value="TPR_7"/>
    <property type="match status" value="1"/>
</dbReference>
<comment type="caution">
    <text evidence="13">The sequence shown here is derived from an EMBL/GenBank/DDBJ whole genome shotgun (WGS) entry which is preliminary data.</text>
</comment>
<evidence type="ECO:0000259" key="12">
    <source>
        <dbReference type="SMART" id="SM00387"/>
    </source>
</evidence>
<evidence type="ECO:0000256" key="1">
    <source>
        <dbReference type="ARBA" id="ARBA00000085"/>
    </source>
</evidence>
<dbReference type="PANTHER" id="PTHR41523:SF8">
    <property type="entry name" value="ETHYLENE RESPONSE SENSOR PROTEIN"/>
    <property type="match status" value="1"/>
</dbReference>
<sequence length="626" mass="71883">MSPFLTIKQCVCLWAGFFFLHLTQAQPPLHTAYDTLKTSLAQKPDTVQLLEYRNFAHAMLQKGRVGEAQMALKEALTIAEQVKNAEQISKVFTSLGMLEIDQGNFAEALKFFQQALDHLEKSAFASQKILVLLRIGQVYFSSNNLKLSEQYYRQGLRLAQQHNKPVLMADAYAELANLEDSRSNSQQALAYNAKAIAIYQASGEEYISALFNRAIEYKNAGQYAQSERVYRQCLRYAEEHKDDYLKGYVYVNLPNTLLLLNRPDEAEKYAQLALKWSENGPERLKIREEIYDILTRIYEKRGQDRQALAFFRQKTAYRDSVLNAEKSRQLIMAESRYQAREKENQIRELDKENSQKSAQLSWLSGGLAILIGLLGLLFWQYRTIRRTNARLMENNRIISESHQKISDQSKQLKILLRELNHRVKNNLAIVSSLLRLQSKRLGDAGALQAVRDGQQRIEAMALIHQRLYMTDNVSAINMREYITDLFDGLLLAYGYDRSSFDWELLIEQEELDVDLSVLLGLILNEILTNAFKYAFSQAKRPFLRIRLSADTFNQPNLVRPQLTLEVQDNGAGLDLRRWEQPTHSFGKRLIMSLSEQAGGQLEVSNRNGTYYRLVIPPVYGTSSEAA</sequence>
<dbReference type="Gene3D" id="3.30.450.20">
    <property type="entry name" value="PAS domain"/>
    <property type="match status" value="1"/>
</dbReference>
<feature type="chain" id="PRO_5046321145" description="histidine kinase" evidence="11">
    <location>
        <begin position="26"/>
        <end position="626"/>
    </location>
</feature>
<keyword evidence="3" id="KW-0597">Phosphoprotein</keyword>
<dbReference type="Pfam" id="PF13181">
    <property type="entry name" value="TPR_8"/>
    <property type="match status" value="1"/>
</dbReference>
<evidence type="ECO:0000256" key="3">
    <source>
        <dbReference type="ARBA" id="ARBA00022553"/>
    </source>
</evidence>
<dbReference type="Pfam" id="PF07568">
    <property type="entry name" value="HisKA_2"/>
    <property type="match status" value="1"/>
</dbReference>
<dbReference type="InterPro" id="IPR003594">
    <property type="entry name" value="HATPase_dom"/>
</dbReference>
<dbReference type="EC" id="2.7.13.3" evidence="2"/>
<dbReference type="InterPro" id="IPR019734">
    <property type="entry name" value="TPR_rpt"/>
</dbReference>
<dbReference type="InterPro" id="IPR036890">
    <property type="entry name" value="HATPase_C_sf"/>
</dbReference>
<gene>
    <name evidence="13" type="ORF">ACFPMF_18335</name>
</gene>